<comment type="caution">
    <text evidence="1">The sequence shown here is derived from an EMBL/GenBank/DDBJ whole genome shotgun (WGS) entry which is preliminary data.</text>
</comment>
<sequence>MNKKSASSAKLNNQEILYLLLYFATDEGRELLPERWQFLTSEVAGGLVEYLTNQEFKATYARSRGMEDWGSYVNKEVEKAIAEHGDKICPELASVLKSMLRFEWSHDHGESWSDNQIRNIMLFGRGPIMSRTFALTVPDAADVKDKIVPLLGPAILEPCRQIAELMKKYIKQDLEFMDEHRMS</sequence>
<dbReference type="EMBL" id="MGKY01000014">
    <property type="protein sequence ID" value="OGN33626.1"/>
    <property type="molecule type" value="Genomic_DNA"/>
</dbReference>
<evidence type="ECO:0000313" key="1">
    <source>
        <dbReference type="EMBL" id="OGN33626.1"/>
    </source>
</evidence>
<dbReference type="AlphaFoldDB" id="A0A1F8H9J5"/>
<organism evidence="1 2">
    <name type="scientific">Candidatus Yanofskybacteria bacterium RIFCSPLOWO2_12_FULL_43_11b</name>
    <dbReference type="NCBI Taxonomy" id="1802710"/>
    <lineage>
        <taxon>Bacteria</taxon>
        <taxon>Candidatus Yanofskyibacteriota</taxon>
    </lineage>
</organism>
<accession>A0A1F8H9J5</accession>
<protein>
    <submittedName>
        <fullName evidence="1">Uncharacterized protein</fullName>
    </submittedName>
</protein>
<gene>
    <name evidence="1" type="ORF">A3G51_01165</name>
</gene>
<evidence type="ECO:0000313" key="2">
    <source>
        <dbReference type="Proteomes" id="UP000177745"/>
    </source>
</evidence>
<name>A0A1F8H9J5_9BACT</name>
<proteinExistence type="predicted"/>
<reference evidence="1 2" key="1">
    <citation type="journal article" date="2016" name="Nat. Commun.">
        <title>Thousands of microbial genomes shed light on interconnected biogeochemical processes in an aquifer system.</title>
        <authorList>
            <person name="Anantharaman K."/>
            <person name="Brown C.T."/>
            <person name="Hug L.A."/>
            <person name="Sharon I."/>
            <person name="Castelle C.J."/>
            <person name="Probst A.J."/>
            <person name="Thomas B.C."/>
            <person name="Singh A."/>
            <person name="Wilkins M.J."/>
            <person name="Karaoz U."/>
            <person name="Brodie E.L."/>
            <person name="Williams K.H."/>
            <person name="Hubbard S.S."/>
            <person name="Banfield J.F."/>
        </authorList>
    </citation>
    <scope>NUCLEOTIDE SEQUENCE [LARGE SCALE GENOMIC DNA]</scope>
</reference>
<dbReference type="Proteomes" id="UP000177745">
    <property type="component" value="Unassembled WGS sequence"/>
</dbReference>